<keyword evidence="1" id="KW-1133">Transmembrane helix</keyword>
<feature type="transmembrane region" description="Helical" evidence="1">
    <location>
        <begin position="6"/>
        <end position="29"/>
    </location>
</feature>
<accession>A0A0C4K4J5</accession>
<keyword evidence="2" id="KW-0496">Mitochondrion</keyword>
<name>A0A0C4K4J5_9HEXA</name>
<reference evidence="2" key="1">
    <citation type="submission" date="2014-01" db="EMBL/GenBank/DDBJ databases">
        <title>The mitochondrial genome of the two proturan species Acerella muscorum and Acerentomon microrhinus.</title>
        <authorList>
            <person name="Carapelli A."/>
            <person name="Yun B."/>
            <person name="Nardi F."/>
            <person name="Frati F."/>
        </authorList>
    </citation>
    <scope>NUCLEOTIDE SEQUENCE</scope>
</reference>
<gene>
    <name evidence="2" type="primary">ATP8</name>
</gene>
<geneLocation type="mitochondrion" evidence="2"/>
<evidence type="ECO:0000313" key="2">
    <source>
        <dbReference type="EMBL" id="AHL42968.1"/>
    </source>
</evidence>
<dbReference type="CTD" id="4509"/>
<keyword evidence="1" id="KW-0472">Membrane</keyword>
<keyword evidence="1" id="KW-0812">Transmembrane</keyword>
<proteinExistence type="predicted"/>
<protein>
    <submittedName>
        <fullName evidence="2">ATP synthase F0 subunit 8</fullName>
    </submittedName>
</protein>
<dbReference type="GeneID" id="23762677"/>
<dbReference type="AlphaFoldDB" id="A0A0C4K4J5"/>
<dbReference type="EMBL" id="KJ101608">
    <property type="protein sequence ID" value="AHL42968.1"/>
    <property type="molecule type" value="Genomic_DNA"/>
</dbReference>
<dbReference type="RefSeq" id="YP_009127087.1">
    <property type="nucleotide sequence ID" value="NC_026675.1"/>
</dbReference>
<evidence type="ECO:0000256" key="1">
    <source>
        <dbReference type="SAM" id="Phobius"/>
    </source>
</evidence>
<organism evidence="2">
    <name type="scientific">Acerella muscorum</name>
    <dbReference type="NCBI Taxonomy" id="187596"/>
    <lineage>
        <taxon>Eukaryota</taxon>
        <taxon>Metazoa</taxon>
        <taxon>Ecdysozoa</taxon>
        <taxon>Arthropoda</taxon>
        <taxon>Hexapoda</taxon>
        <taxon>Protura</taxon>
        <taxon>Acerentomata</taxon>
        <taxon>Acerentomidae</taxon>
        <taxon>Acerella</taxon>
    </lineage>
</organism>
<sequence>MPQMKPLMWMIQYLFLIIMMMFYMMINYFNNSNKIYFKTKINLKKIILWKW</sequence>